<sequence length="245" mass="27719">MAVSGGPECFGLDLEKLEAKALEFPNALAVLSQHYFKGPEVFEVREGMEPLLCPGDGGPVVEADRIPGFFDDSVSAIISDARPSSRYVKGYIIDPDMVEIFLTENLKNDDKATRNDKIEAVIQDTLHYLRERSTTHQETYSISSVNRIGEIQRVFTAVSGGPECFGSDLGKLEAKVLEFPNTLAVLSQHYFRGRKYWRLGKAWNLFFVLVTVDLSLKRAGFQVSSMIHRGLRYSRWAFWDINYEH</sequence>
<dbReference type="Proteomes" id="UP000772434">
    <property type="component" value="Unassembled WGS sequence"/>
</dbReference>
<proteinExistence type="predicted"/>
<organism evidence="1 2">
    <name type="scientific">Rhodocollybia butyracea</name>
    <dbReference type="NCBI Taxonomy" id="206335"/>
    <lineage>
        <taxon>Eukaryota</taxon>
        <taxon>Fungi</taxon>
        <taxon>Dikarya</taxon>
        <taxon>Basidiomycota</taxon>
        <taxon>Agaricomycotina</taxon>
        <taxon>Agaricomycetes</taxon>
        <taxon>Agaricomycetidae</taxon>
        <taxon>Agaricales</taxon>
        <taxon>Marasmiineae</taxon>
        <taxon>Omphalotaceae</taxon>
        <taxon>Rhodocollybia</taxon>
    </lineage>
</organism>
<keyword evidence="2" id="KW-1185">Reference proteome</keyword>
<dbReference type="EMBL" id="JADNRY010000102">
    <property type="protein sequence ID" value="KAF9065552.1"/>
    <property type="molecule type" value="Genomic_DNA"/>
</dbReference>
<dbReference type="AlphaFoldDB" id="A0A9P5U4D6"/>
<name>A0A9P5U4D6_9AGAR</name>
<reference evidence="1" key="1">
    <citation type="submission" date="2020-11" db="EMBL/GenBank/DDBJ databases">
        <authorList>
            <consortium name="DOE Joint Genome Institute"/>
            <person name="Ahrendt S."/>
            <person name="Riley R."/>
            <person name="Andreopoulos W."/>
            <person name="Labutti K."/>
            <person name="Pangilinan J."/>
            <person name="Ruiz-Duenas F.J."/>
            <person name="Barrasa J.M."/>
            <person name="Sanchez-Garcia M."/>
            <person name="Camarero S."/>
            <person name="Miyauchi S."/>
            <person name="Serrano A."/>
            <person name="Linde D."/>
            <person name="Babiker R."/>
            <person name="Drula E."/>
            <person name="Ayuso-Fernandez I."/>
            <person name="Pacheco R."/>
            <person name="Padilla G."/>
            <person name="Ferreira P."/>
            <person name="Barriuso J."/>
            <person name="Kellner H."/>
            <person name="Castanera R."/>
            <person name="Alfaro M."/>
            <person name="Ramirez L."/>
            <person name="Pisabarro A.G."/>
            <person name="Kuo A."/>
            <person name="Tritt A."/>
            <person name="Lipzen A."/>
            <person name="He G."/>
            <person name="Yan M."/>
            <person name="Ng V."/>
            <person name="Cullen D."/>
            <person name="Martin F."/>
            <person name="Rosso M.-N."/>
            <person name="Henrissat B."/>
            <person name="Hibbett D."/>
            <person name="Martinez A.T."/>
            <person name="Grigoriev I.V."/>
        </authorList>
    </citation>
    <scope>NUCLEOTIDE SEQUENCE</scope>
    <source>
        <strain evidence="1">AH 40177</strain>
    </source>
</reference>
<accession>A0A9P5U4D6</accession>
<dbReference type="OrthoDB" id="10521120at2759"/>
<protein>
    <submittedName>
        <fullName evidence="1">Uncharacterized protein</fullName>
    </submittedName>
</protein>
<evidence type="ECO:0000313" key="2">
    <source>
        <dbReference type="Proteomes" id="UP000772434"/>
    </source>
</evidence>
<gene>
    <name evidence="1" type="ORF">BDP27DRAFT_1424754</name>
</gene>
<evidence type="ECO:0000313" key="1">
    <source>
        <dbReference type="EMBL" id="KAF9065552.1"/>
    </source>
</evidence>
<comment type="caution">
    <text evidence="1">The sequence shown here is derived from an EMBL/GenBank/DDBJ whole genome shotgun (WGS) entry which is preliminary data.</text>
</comment>